<accession>A0ABW4IRU4</accession>
<sequence length="178" mass="20005">MPARAPTTSSPGPRPRHGRLPEGPGAKGERYCDWVAARLPAVREFDGDGPARQRWMPARRSITKPDEIAYRLARAPLEATVADPVRVAGCRWKTEECFQSAKNECGLDRYEVRRHVGWYRHITLAMPAHAFLAVMAAQEREKGVTRWAHPTSWPSPQPESVVRRQLNPVAVLHAATTR</sequence>
<evidence type="ECO:0000313" key="3">
    <source>
        <dbReference type="Proteomes" id="UP001597261"/>
    </source>
</evidence>
<name>A0ABW4IRU4_9ACTN</name>
<dbReference type="PANTHER" id="PTHR33627:SF1">
    <property type="entry name" value="TRANSPOSASE"/>
    <property type="match status" value="1"/>
</dbReference>
<evidence type="ECO:0008006" key="4">
    <source>
        <dbReference type="Google" id="ProtNLM"/>
    </source>
</evidence>
<gene>
    <name evidence="2" type="ORF">ACFSL4_10820</name>
</gene>
<dbReference type="InterPro" id="IPR012337">
    <property type="entry name" value="RNaseH-like_sf"/>
</dbReference>
<dbReference type="RefSeq" id="WP_381081050.1">
    <property type="nucleotide sequence ID" value="NZ_JBHUDX010000026.1"/>
</dbReference>
<evidence type="ECO:0000313" key="2">
    <source>
        <dbReference type="EMBL" id="MFD1658690.1"/>
    </source>
</evidence>
<feature type="region of interest" description="Disordered" evidence="1">
    <location>
        <begin position="1"/>
        <end position="26"/>
    </location>
</feature>
<dbReference type="InterPro" id="IPR039365">
    <property type="entry name" value="IS701-like"/>
</dbReference>
<dbReference type="SUPFAM" id="SSF53098">
    <property type="entry name" value="Ribonuclease H-like"/>
    <property type="match status" value="1"/>
</dbReference>
<feature type="compositionally biased region" description="Polar residues" evidence="1">
    <location>
        <begin position="1"/>
        <end position="11"/>
    </location>
</feature>
<protein>
    <recommendedName>
        <fullName evidence="4">Transposase</fullName>
    </recommendedName>
</protein>
<dbReference type="Proteomes" id="UP001597261">
    <property type="component" value="Unassembled WGS sequence"/>
</dbReference>
<reference evidence="3" key="1">
    <citation type="journal article" date="2019" name="Int. J. Syst. Evol. Microbiol.">
        <title>The Global Catalogue of Microorganisms (GCM) 10K type strain sequencing project: providing services to taxonomists for standard genome sequencing and annotation.</title>
        <authorList>
            <consortium name="The Broad Institute Genomics Platform"/>
            <consortium name="The Broad Institute Genome Sequencing Center for Infectious Disease"/>
            <person name="Wu L."/>
            <person name="Ma J."/>
        </authorList>
    </citation>
    <scope>NUCLEOTIDE SEQUENCE [LARGE SCALE GENOMIC DNA]</scope>
    <source>
        <strain evidence="3">CGMCC 1.12470</strain>
    </source>
</reference>
<dbReference type="PANTHER" id="PTHR33627">
    <property type="entry name" value="TRANSPOSASE"/>
    <property type="match status" value="1"/>
</dbReference>
<keyword evidence="3" id="KW-1185">Reference proteome</keyword>
<dbReference type="EMBL" id="JBHUDX010000026">
    <property type="protein sequence ID" value="MFD1658690.1"/>
    <property type="molecule type" value="Genomic_DNA"/>
</dbReference>
<proteinExistence type="predicted"/>
<evidence type="ECO:0000256" key="1">
    <source>
        <dbReference type="SAM" id="MobiDB-lite"/>
    </source>
</evidence>
<organism evidence="2 3">
    <name type="scientific">Streptomyces caeni</name>
    <dbReference type="NCBI Taxonomy" id="2307231"/>
    <lineage>
        <taxon>Bacteria</taxon>
        <taxon>Bacillati</taxon>
        <taxon>Actinomycetota</taxon>
        <taxon>Actinomycetes</taxon>
        <taxon>Kitasatosporales</taxon>
        <taxon>Streptomycetaceae</taxon>
        <taxon>Streptomyces</taxon>
    </lineage>
</organism>
<comment type="caution">
    <text evidence="2">The sequence shown here is derived from an EMBL/GenBank/DDBJ whole genome shotgun (WGS) entry which is preliminary data.</text>
</comment>